<proteinExistence type="predicted"/>
<evidence type="ECO:0000313" key="2">
    <source>
        <dbReference type="Proteomes" id="UP000799118"/>
    </source>
</evidence>
<gene>
    <name evidence="1" type="ORF">BT96DRAFT_984877</name>
</gene>
<accession>A0A6A4IEV3</accession>
<organism evidence="1 2">
    <name type="scientific">Gymnopus androsaceus JB14</name>
    <dbReference type="NCBI Taxonomy" id="1447944"/>
    <lineage>
        <taxon>Eukaryota</taxon>
        <taxon>Fungi</taxon>
        <taxon>Dikarya</taxon>
        <taxon>Basidiomycota</taxon>
        <taxon>Agaricomycotina</taxon>
        <taxon>Agaricomycetes</taxon>
        <taxon>Agaricomycetidae</taxon>
        <taxon>Agaricales</taxon>
        <taxon>Marasmiineae</taxon>
        <taxon>Omphalotaceae</taxon>
        <taxon>Gymnopus</taxon>
    </lineage>
</organism>
<keyword evidence="2" id="KW-1185">Reference proteome</keyword>
<name>A0A6A4IEV3_9AGAR</name>
<dbReference type="EMBL" id="ML769388">
    <property type="protein sequence ID" value="KAE9409139.1"/>
    <property type="molecule type" value="Genomic_DNA"/>
</dbReference>
<reference evidence="1" key="1">
    <citation type="journal article" date="2019" name="Environ. Microbiol.">
        <title>Fungal ecological strategies reflected in gene transcription - a case study of two litter decomposers.</title>
        <authorList>
            <person name="Barbi F."/>
            <person name="Kohler A."/>
            <person name="Barry K."/>
            <person name="Baskaran P."/>
            <person name="Daum C."/>
            <person name="Fauchery L."/>
            <person name="Ihrmark K."/>
            <person name="Kuo A."/>
            <person name="LaButti K."/>
            <person name="Lipzen A."/>
            <person name="Morin E."/>
            <person name="Grigoriev I.V."/>
            <person name="Henrissat B."/>
            <person name="Lindahl B."/>
            <person name="Martin F."/>
        </authorList>
    </citation>
    <scope>NUCLEOTIDE SEQUENCE</scope>
    <source>
        <strain evidence="1">JB14</strain>
    </source>
</reference>
<evidence type="ECO:0000313" key="1">
    <source>
        <dbReference type="EMBL" id="KAE9409139.1"/>
    </source>
</evidence>
<protein>
    <submittedName>
        <fullName evidence="1">Uncharacterized protein</fullName>
    </submittedName>
</protein>
<dbReference type="Proteomes" id="UP000799118">
    <property type="component" value="Unassembled WGS sequence"/>
</dbReference>
<dbReference type="AlphaFoldDB" id="A0A6A4IEV3"/>
<sequence length="244" mass="27569">MSPSHCPLPPCEVLIQNAIGRARQRDPSYQDIDPGNNDIVIAPLQGYHGPILSRGQYAGQTDVDAPIATNPTENVAIGVFSINPPLAKIEPKDLERSSSRSSLNRHITRIPITKVKTIRQRIEFRETASLYNYPGVSVPAVLVREDILVDPEDRLLKGLAHISVLIMLPFRPIAQYTILTTCYHKTVTRLDLAEQLCMLLYNHLHIRQDTPIDTVRSIERLRLISVYSEDLESWFVELAYHDAE</sequence>